<protein>
    <recommendedName>
        <fullName evidence="7">Ig-like domain-containing protein</fullName>
    </recommendedName>
</protein>
<keyword evidence="6" id="KW-0732">Signal</keyword>
<keyword evidence="3" id="KW-1015">Disulfide bond</keyword>
<feature type="chain" id="PRO_5032940107" description="Ig-like domain-containing protein" evidence="6">
    <location>
        <begin position="24"/>
        <end position="499"/>
    </location>
</feature>
<dbReference type="InterPro" id="IPR007110">
    <property type="entry name" value="Ig-like_dom"/>
</dbReference>
<keyword evidence="5" id="KW-0393">Immunoglobulin domain</keyword>
<reference evidence="8" key="1">
    <citation type="submission" date="2021-02" db="EMBL/GenBank/DDBJ databases">
        <authorList>
            <person name="Nowell W R."/>
        </authorList>
    </citation>
    <scope>NUCLEOTIDE SEQUENCE</scope>
    <source>
        <strain evidence="8">Ploen Becks lab</strain>
    </source>
</reference>
<dbReference type="SMART" id="SM00408">
    <property type="entry name" value="IGc2"/>
    <property type="match status" value="2"/>
</dbReference>
<dbReference type="InterPro" id="IPR013783">
    <property type="entry name" value="Ig-like_fold"/>
</dbReference>
<keyword evidence="2" id="KW-0472">Membrane</keyword>
<dbReference type="InterPro" id="IPR003598">
    <property type="entry name" value="Ig_sub2"/>
</dbReference>
<dbReference type="GO" id="GO:0005911">
    <property type="term" value="C:cell-cell junction"/>
    <property type="evidence" value="ECO:0007669"/>
    <property type="project" value="TreeGrafter"/>
</dbReference>
<dbReference type="GO" id="GO:0098609">
    <property type="term" value="P:cell-cell adhesion"/>
    <property type="evidence" value="ECO:0007669"/>
    <property type="project" value="TreeGrafter"/>
</dbReference>
<dbReference type="GO" id="GO:0005886">
    <property type="term" value="C:plasma membrane"/>
    <property type="evidence" value="ECO:0007669"/>
    <property type="project" value="TreeGrafter"/>
</dbReference>
<dbReference type="Proteomes" id="UP000663879">
    <property type="component" value="Unassembled WGS sequence"/>
</dbReference>
<keyword evidence="9" id="KW-1185">Reference proteome</keyword>
<dbReference type="EMBL" id="CAJNOC010005207">
    <property type="protein sequence ID" value="CAF1045685.1"/>
    <property type="molecule type" value="Genomic_DNA"/>
</dbReference>
<feature type="signal peptide" evidence="6">
    <location>
        <begin position="1"/>
        <end position="23"/>
    </location>
</feature>
<dbReference type="InterPro" id="IPR036179">
    <property type="entry name" value="Ig-like_dom_sf"/>
</dbReference>
<evidence type="ECO:0000256" key="5">
    <source>
        <dbReference type="ARBA" id="ARBA00023319"/>
    </source>
</evidence>
<dbReference type="InterPro" id="IPR003599">
    <property type="entry name" value="Ig_sub"/>
</dbReference>
<evidence type="ECO:0000313" key="8">
    <source>
        <dbReference type="EMBL" id="CAF1045685.1"/>
    </source>
</evidence>
<feature type="domain" description="Ig-like" evidence="7">
    <location>
        <begin position="282"/>
        <end position="416"/>
    </location>
</feature>
<feature type="domain" description="Ig-like" evidence="7">
    <location>
        <begin position="176"/>
        <end position="277"/>
    </location>
</feature>
<dbReference type="PANTHER" id="PTHR11640:SF31">
    <property type="entry name" value="IRREGULAR CHIASM C-ROUGHEST PROTEIN-RELATED"/>
    <property type="match status" value="1"/>
</dbReference>
<dbReference type="PANTHER" id="PTHR11640">
    <property type="entry name" value="NEPHRIN"/>
    <property type="match status" value="1"/>
</dbReference>
<organism evidence="8 9">
    <name type="scientific">Brachionus calyciflorus</name>
    <dbReference type="NCBI Taxonomy" id="104777"/>
    <lineage>
        <taxon>Eukaryota</taxon>
        <taxon>Metazoa</taxon>
        <taxon>Spiralia</taxon>
        <taxon>Gnathifera</taxon>
        <taxon>Rotifera</taxon>
        <taxon>Eurotatoria</taxon>
        <taxon>Monogononta</taxon>
        <taxon>Pseudotrocha</taxon>
        <taxon>Ploima</taxon>
        <taxon>Brachionidae</taxon>
        <taxon>Brachionus</taxon>
    </lineage>
</organism>
<evidence type="ECO:0000313" key="9">
    <source>
        <dbReference type="Proteomes" id="UP000663879"/>
    </source>
</evidence>
<evidence type="ECO:0000256" key="4">
    <source>
        <dbReference type="ARBA" id="ARBA00023180"/>
    </source>
</evidence>
<comment type="subcellular location">
    <subcellularLocation>
        <location evidence="1">Membrane</location>
        <topology evidence="1">Single-pass type I membrane protein</topology>
    </subcellularLocation>
</comment>
<evidence type="ECO:0000256" key="3">
    <source>
        <dbReference type="ARBA" id="ARBA00023157"/>
    </source>
</evidence>
<dbReference type="Gene3D" id="2.60.40.10">
    <property type="entry name" value="Immunoglobulins"/>
    <property type="match status" value="3"/>
</dbReference>
<evidence type="ECO:0000256" key="2">
    <source>
        <dbReference type="ARBA" id="ARBA00023136"/>
    </source>
</evidence>
<dbReference type="SUPFAM" id="SSF48726">
    <property type="entry name" value="Immunoglobulin"/>
    <property type="match status" value="3"/>
</dbReference>
<name>A0A814K7Q7_9BILA</name>
<accession>A0A814K7Q7</accession>
<evidence type="ECO:0000256" key="6">
    <source>
        <dbReference type="SAM" id="SignalP"/>
    </source>
</evidence>
<dbReference type="SMART" id="SM00409">
    <property type="entry name" value="IG"/>
    <property type="match status" value="3"/>
</dbReference>
<dbReference type="GO" id="GO:0050839">
    <property type="term" value="F:cell adhesion molecule binding"/>
    <property type="evidence" value="ECO:0007669"/>
    <property type="project" value="TreeGrafter"/>
</dbReference>
<dbReference type="PROSITE" id="PS50835">
    <property type="entry name" value="IG_LIKE"/>
    <property type="match status" value="3"/>
</dbReference>
<proteinExistence type="predicted"/>
<dbReference type="OrthoDB" id="10012075at2759"/>
<keyword evidence="4" id="KW-0325">Glycoprotein</keyword>
<sequence>MNLKSIFKVCQIYLIVGILLVKADDIKPTAYNQYSYVNNKSILNPEKNAGFNQSYWKKNVVKVSALVGKSISLSCTIELDEIHFFKSDNYKIIWSREVEKEKDYEPLGLDDIRLLADDRIHLNRLTIPTNTYDQIKWTLTIDNLKISDSNNYICQLNKKPYDTLWLKKFNLNINEPAYFVDESDQNEITPLKDYENSIFVKSVNEFEDLRLRCLAKGRPRPNFTWYLKYLNGTILHLDVNNPEIVIKSIRKTSKIDKVECQVGNGYGPKAVRSFKINIKHAPQIVTKPKILEVPVKTTDLKLNCSVLSNPLPIITWQFIEKNNVEKIHNELFEDSPIESKNELKSLNLIASYSLKYNNNDEKNLPIKLPLSKYHISERHVNSNQIISVLEIKSISEKDFGIYRCCASNNLANKSVDFRIIELNYLTGVPEKMRNMNRVGTKKFNEKHRKLNKINLADSYEFKYDDEYYYDNIESTSSSNNYLNQYLVFVNYFCIFVLHF</sequence>
<dbReference type="InterPro" id="IPR051275">
    <property type="entry name" value="Cell_adhesion_signaling"/>
</dbReference>
<feature type="domain" description="Ig-like" evidence="7">
    <location>
        <begin position="45"/>
        <end position="157"/>
    </location>
</feature>
<gene>
    <name evidence="8" type="ORF">OXX778_LOCUS18572</name>
</gene>
<evidence type="ECO:0000259" key="7">
    <source>
        <dbReference type="PROSITE" id="PS50835"/>
    </source>
</evidence>
<evidence type="ECO:0000256" key="1">
    <source>
        <dbReference type="ARBA" id="ARBA00004479"/>
    </source>
</evidence>
<dbReference type="AlphaFoldDB" id="A0A814K7Q7"/>
<comment type="caution">
    <text evidence="8">The sequence shown here is derived from an EMBL/GenBank/DDBJ whole genome shotgun (WGS) entry which is preliminary data.</text>
</comment>